<accession>A0ABU3K5J7</accession>
<gene>
    <name evidence="6" type="ORF">PPG34_04775</name>
</gene>
<evidence type="ECO:0000256" key="4">
    <source>
        <dbReference type="ARBA" id="ARBA00023014"/>
    </source>
</evidence>
<evidence type="ECO:0000256" key="1">
    <source>
        <dbReference type="ARBA" id="ARBA00022714"/>
    </source>
</evidence>
<reference evidence="6 7" key="1">
    <citation type="journal article" date="2023" name="ISME J.">
        <title>Cultivation and genomic characterization of novel and ubiquitous marine nitrite-oxidizing bacteria from the Nitrospirales.</title>
        <authorList>
            <person name="Mueller A.J."/>
            <person name="Daebeler A."/>
            <person name="Herbold C.W."/>
            <person name="Kirkegaard R.H."/>
            <person name="Daims H."/>
        </authorList>
    </citation>
    <scope>NUCLEOTIDE SEQUENCE [LARGE SCALE GENOMIC DNA]</scope>
    <source>
        <strain evidence="6 7">EB</strain>
    </source>
</reference>
<feature type="domain" description="Rieske" evidence="5">
    <location>
        <begin position="195"/>
        <end position="263"/>
    </location>
</feature>
<keyword evidence="7" id="KW-1185">Reference proteome</keyword>
<dbReference type="Pfam" id="PF00355">
    <property type="entry name" value="Rieske"/>
    <property type="match status" value="1"/>
</dbReference>
<evidence type="ECO:0000313" key="7">
    <source>
        <dbReference type="Proteomes" id="UP001250932"/>
    </source>
</evidence>
<keyword evidence="2" id="KW-0479">Metal-binding</keyword>
<evidence type="ECO:0000259" key="5">
    <source>
        <dbReference type="PROSITE" id="PS51296"/>
    </source>
</evidence>
<dbReference type="InterPro" id="IPR036922">
    <property type="entry name" value="Rieske_2Fe-2S_sf"/>
</dbReference>
<dbReference type="SUPFAM" id="SSF50022">
    <property type="entry name" value="ISP domain"/>
    <property type="match status" value="1"/>
</dbReference>
<dbReference type="Gene3D" id="2.102.10.10">
    <property type="entry name" value="Rieske [2Fe-2S] iron-sulphur domain"/>
    <property type="match status" value="1"/>
</dbReference>
<dbReference type="PROSITE" id="PS51296">
    <property type="entry name" value="RIESKE"/>
    <property type="match status" value="1"/>
</dbReference>
<dbReference type="InterPro" id="IPR017941">
    <property type="entry name" value="Rieske_2Fe-2S"/>
</dbReference>
<evidence type="ECO:0000256" key="3">
    <source>
        <dbReference type="ARBA" id="ARBA00023004"/>
    </source>
</evidence>
<dbReference type="EMBL" id="JAQOUE010000001">
    <property type="protein sequence ID" value="MDT7041653.1"/>
    <property type="molecule type" value="Genomic_DNA"/>
</dbReference>
<protein>
    <submittedName>
        <fullName evidence="6">Rieske 2Fe-2S domain-containing protein</fullName>
    </submittedName>
</protein>
<comment type="caution">
    <text evidence="6">The sequence shown here is derived from an EMBL/GenBank/DDBJ whole genome shotgun (WGS) entry which is preliminary data.</text>
</comment>
<evidence type="ECO:0000313" key="6">
    <source>
        <dbReference type="EMBL" id="MDT7041653.1"/>
    </source>
</evidence>
<keyword evidence="4" id="KW-0411">Iron-sulfur</keyword>
<evidence type="ECO:0000256" key="2">
    <source>
        <dbReference type="ARBA" id="ARBA00022723"/>
    </source>
</evidence>
<keyword evidence="1" id="KW-0001">2Fe-2S</keyword>
<dbReference type="RefSeq" id="WP_313832002.1">
    <property type="nucleotide sequence ID" value="NZ_JAQOUE010000001.1"/>
</dbReference>
<organism evidence="6 7">
    <name type="scientific">Candidatus Nitronereus thalassa</name>
    <dbReference type="NCBI Taxonomy" id="3020898"/>
    <lineage>
        <taxon>Bacteria</taxon>
        <taxon>Pseudomonadati</taxon>
        <taxon>Nitrospirota</taxon>
        <taxon>Nitrospiria</taxon>
        <taxon>Nitrospirales</taxon>
        <taxon>Nitrospiraceae</taxon>
        <taxon>Candidatus Nitronereus</taxon>
    </lineage>
</organism>
<name>A0ABU3K5J7_9BACT</name>
<sequence length="295" mass="33236">MSVDPDALRAQLESIDTKMSVTHGSYAVQSAASVPDLDWNHMDPHHRQFVHGTYGRSLRLCTGKDFQVSITKYGIWPIFLVVSDVRLRPGLFYQCFSLFGLVTVISVIRSVEQQSGTRQQIDWYILSKRLLKFVHPWLSKRIERLNRIQNEEDKPIRERRCQLRDQGYRFVSDQPDFLVASSLANNVIPPRLEGEHAVAIDAASPATLKSFRVGNLEFLYLSDAAGGLKLWPAVCSHEGGPLEKSLIPATSGRLKCPWHGMEFKGVHLTREQPTGFCGGTRLRLEGSHLLISPES</sequence>
<keyword evidence="3" id="KW-0408">Iron</keyword>
<dbReference type="Proteomes" id="UP001250932">
    <property type="component" value="Unassembled WGS sequence"/>
</dbReference>
<proteinExistence type="predicted"/>